<evidence type="ECO:0000313" key="1">
    <source>
        <dbReference type="EMBL" id="TGO78700.1"/>
    </source>
</evidence>
<gene>
    <name evidence="1" type="ORF">BELL_0057g00140</name>
</gene>
<evidence type="ECO:0000313" key="2">
    <source>
        <dbReference type="Proteomes" id="UP000297229"/>
    </source>
</evidence>
<comment type="caution">
    <text evidence="1">The sequence shown here is derived from an EMBL/GenBank/DDBJ whole genome shotgun (WGS) entry which is preliminary data.</text>
</comment>
<accession>A0A4Z1K3X1</accession>
<dbReference type="AlphaFoldDB" id="A0A4Z1K3X1"/>
<dbReference type="EMBL" id="PQXM01000057">
    <property type="protein sequence ID" value="TGO78700.1"/>
    <property type="molecule type" value="Genomic_DNA"/>
</dbReference>
<reference evidence="1 2" key="1">
    <citation type="submission" date="2017-12" db="EMBL/GenBank/DDBJ databases">
        <title>Comparative genomics of Botrytis spp.</title>
        <authorList>
            <person name="Valero-Jimenez C.A."/>
            <person name="Tapia P."/>
            <person name="Veloso J."/>
            <person name="Silva-Moreno E."/>
            <person name="Staats M."/>
            <person name="Valdes J.H."/>
            <person name="Van Kan J.A.L."/>
        </authorList>
    </citation>
    <scope>NUCLEOTIDE SEQUENCE [LARGE SCALE GENOMIC DNA]</scope>
    <source>
        <strain evidence="1 2">Be9601</strain>
    </source>
</reference>
<protein>
    <submittedName>
        <fullName evidence="1">Uncharacterized protein</fullName>
    </submittedName>
</protein>
<sequence length="59" mass="7041">MPHQLRPENVVKQLSERNEQIRMRKNEKELDMTSTGQNYSYMTNIDRVNTYQVAIDLGR</sequence>
<proteinExistence type="predicted"/>
<name>A0A4Z1K3X1_9HELO</name>
<keyword evidence="2" id="KW-1185">Reference proteome</keyword>
<dbReference type="Proteomes" id="UP000297229">
    <property type="component" value="Unassembled WGS sequence"/>
</dbReference>
<organism evidence="1 2">
    <name type="scientific">Botrytis elliptica</name>
    <dbReference type="NCBI Taxonomy" id="278938"/>
    <lineage>
        <taxon>Eukaryota</taxon>
        <taxon>Fungi</taxon>
        <taxon>Dikarya</taxon>
        <taxon>Ascomycota</taxon>
        <taxon>Pezizomycotina</taxon>
        <taxon>Leotiomycetes</taxon>
        <taxon>Helotiales</taxon>
        <taxon>Sclerotiniaceae</taxon>
        <taxon>Botrytis</taxon>
    </lineage>
</organism>